<evidence type="ECO:0000313" key="2">
    <source>
        <dbReference type="EnsemblPlants" id="OGLUM09G04110.1"/>
    </source>
</evidence>
<keyword evidence="3" id="KW-1185">Reference proteome</keyword>
<dbReference type="HOGENOM" id="CLU_1252412_0_0_1"/>
<organism evidence="2">
    <name type="scientific">Oryza glumipatula</name>
    <dbReference type="NCBI Taxonomy" id="40148"/>
    <lineage>
        <taxon>Eukaryota</taxon>
        <taxon>Viridiplantae</taxon>
        <taxon>Streptophyta</taxon>
        <taxon>Embryophyta</taxon>
        <taxon>Tracheophyta</taxon>
        <taxon>Spermatophyta</taxon>
        <taxon>Magnoliopsida</taxon>
        <taxon>Liliopsida</taxon>
        <taxon>Poales</taxon>
        <taxon>Poaceae</taxon>
        <taxon>BOP clade</taxon>
        <taxon>Oryzoideae</taxon>
        <taxon>Oryzeae</taxon>
        <taxon>Oryzinae</taxon>
        <taxon>Oryza</taxon>
    </lineage>
</organism>
<protein>
    <submittedName>
        <fullName evidence="2">Uncharacterized protein</fullName>
    </submittedName>
</protein>
<evidence type="ECO:0000313" key="3">
    <source>
        <dbReference type="Proteomes" id="UP000026961"/>
    </source>
</evidence>
<dbReference type="AlphaFoldDB" id="A0A0E0B0N6"/>
<evidence type="ECO:0000256" key="1">
    <source>
        <dbReference type="SAM" id="MobiDB-lite"/>
    </source>
</evidence>
<accession>A0A0E0B0N6</accession>
<feature type="region of interest" description="Disordered" evidence="1">
    <location>
        <begin position="99"/>
        <end position="124"/>
    </location>
</feature>
<dbReference type="Proteomes" id="UP000026961">
    <property type="component" value="Chromosome 9"/>
</dbReference>
<proteinExistence type="predicted"/>
<reference evidence="2" key="1">
    <citation type="submission" date="2015-04" db="UniProtKB">
        <authorList>
            <consortium name="EnsemblPlants"/>
        </authorList>
    </citation>
    <scope>IDENTIFICATION</scope>
</reference>
<feature type="region of interest" description="Disordered" evidence="1">
    <location>
        <begin position="61"/>
        <end position="86"/>
    </location>
</feature>
<sequence length="221" mass="23706">MTTAAVAMAPLPPEPAQLSLGDLRAVSSLGRGAKGVMFHVVPTMAREEEWAVSSSIALKATRRRRRDTRRQGTVARTGTGGSGLSGTCTCRRATRCSLHSEASSPSMPSSGLPSTDAAAEISTRRSDTARLRRWLRAKLAVAKNRLAGMAAEISLLKSVVGMPSSRGRSEQQWRSSADAAGADVDVDVDAAHHDIMPLPPWRLEELHRVVELEERKAVATM</sequence>
<dbReference type="EnsemblPlants" id="OGLUM09G04110.1">
    <property type="protein sequence ID" value="OGLUM09G04110.1"/>
    <property type="gene ID" value="OGLUM09G04110"/>
</dbReference>
<dbReference type="Gramene" id="OGLUM09G04110.1">
    <property type="protein sequence ID" value="OGLUM09G04110.1"/>
    <property type="gene ID" value="OGLUM09G04110"/>
</dbReference>
<reference evidence="2" key="2">
    <citation type="submission" date="2018-05" db="EMBL/GenBank/DDBJ databases">
        <title>OgluRS3 (Oryza glumaepatula Reference Sequence Version 3).</title>
        <authorList>
            <person name="Zhang J."/>
            <person name="Kudrna D."/>
            <person name="Lee S."/>
            <person name="Talag J."/>
            <person name="Welchert J."/>
            <person name="Wing R.A."/>
        </authorList>
    </citation>
    <scope>NUCLEOTIDE SEQUENCE [LARGE SCALE GENOMIC DNA]</scope>
</reference>
<name>A0A0E0B0N6_9ORYZ</name>
<feature type="compositionally biased region" description="Low complexity" evidence="1">
    <location>
        <begin position="99"/>
        <end position="114"/>
    </location>
</feature>